<name>A0A9W4T149_9GLOM</name>
<reference evidence="2" key="1">
    <citation type="submission" date="2022-08" db="EMBL/GenBank/DDBJ databases">
        <authorList>
            <person name="Kallberg Y."/>
            <person name="Tangrot J."/>
            <person name="Rosling A."/>
        </authorList>
    </citation>
    <scope>NUCLEOTIDE SEQUENCE</scope>
    <source>
        <strain evidence="2">Wild A</strain>
    </source>
</reference>
<dbReference type="Proteomes" id="UP001153678">
    <property type="component" value="Unassembled WGS sequence"/>
</dbReference>
<dbReference type="AlphaFoldDB" id="A0A9W4T149"/>
<sequence length="137" mass="16395">EKIKEIEKKVKDKKKKVRNLEVRIKAVKAKQETIDELEEFAKERIDIKARSNSSTKNHDDDEVDEVEEINKLEFEKSLINNEEENKILGIEIEDDIELDVEDEIDNSEIEEFEDEYMEISFKLIIRREDNRKENDLI</sequence>
<feature type="non-terminal residue" evidence="2">
    <location>
        <position position="1"/>
    </location>
</feature>
<accession>A0A9W4T149</accession>
<dbReference type="EMBL" id="CAMKVN010005596">
    <property type="protein sequence ID" value="CAI2189085.1"/>
    <property type="molecule type" value="Genomic_DNA"/>
</dbReference>
<evidence type="ECO:0000313" key="2">
    <source>
        <dbReference type="EMBL" id="CAI2189085.1"/>
    </source>
</evidence>
<comment type="caution">
    <text evidence="2">The sequence shown here is derived from an EMBL/GenBank/DDBJ whole genome shotgun (WGS) entry which is preliminary data.</text>
</comment>
<proteinExistence type="predicted"/>
<evidence type="ECO:0000256" key="1">
    <source>
        <dbReference type="SAM" id="Coils"/>
    </source>
</evidence>
<protein>
    <submittedName>
        <fullName evidence="2">19457_t:CDS:1</fullName>
    </submittedName>
</protein>
<gene>
    <name evidence="2" type="ORF">FWILDA_LOCUS13905</name>
</gene>
<feature type="coiled-coil region" evidence="1">
    <location>
        <begin position="3"/>
        <end position="30"/>
    </location>
</feature>
<evidence type="ECO:0000313" key="3">
    <source>
        <dbReference type="Proteomes" id="UP001153678"/>
    </source>
</evidence>
<organism evidence="2 3">
    <name type="scientific">Funneliformis geosporum</name>
    <dbReference type="NCBI Taxonomy" id="1117311"/>
    <lineage>
        <taxon>Eukaryota</taxon>
        <taxon>Fungi</taxon>
        <taxon>Fungi incertae sedis</taxon>
        <taxon>Mucoromycota</taxon>
        <taxon>Glomeromycotina</taxon>
        <taxon>Glomeromycetes</taxon>
        <taxon>Glomerales</taxon>
        <taxon>Glomeraceae</taxon>
        <taxon>Funneliformis</taxon>
    </lineage>
</organism>
<keyword evidence="3" id="KW-1185">Reference proteome</keyword>
<keyword evidence="1" id="KW-0175">Coiled coil</keyword>
<feature type="non-terminal residue" evidence="2">
    <location>
        <position position="137"/>
    </location>
</feature>